<proteinExistence type="predicted"/>
<dbReference type="Gene3D" id="3.30.70.120">
    <property type="match status" value="1"/>
</dbReference>
<dbReference type="EMBL" id="CP015496">
    <property type="protein sequence ID" value="AUI73726.1"/>
    <property type="molecule type" value="Genomic_DNA"/>
</dbReference>
<gene>
    <name evidence="2" type="ORF">BC335_0382</name>
    <name evidence="1" type="ORF">Lh8105_01915</name>
</gene>
<dbReference type="Pfam" id="PF06153">
    <property type="entry name" value="CdAMP_rec"/>
    <property type="match status" value="1"/>
</dbReference>
<name>A0A0D5MH46_LACHE</name>
<dbReference type="InterPro" id="IPR010375">
    <property type="entry name" value="CdAMP_rec"/>
</dbReference>
<dbReference type="InterPro" id="IPR011322">
    <property type="entry name" value="N-reg_PII-like_a/b"/>
</dbReference>
<dbReference type="RefSeq" id="WP_003625920.1">
    <property type="nucleotide sequence ID" value="NZ_BLYT01000110.1"/>
</dbReference>
<dbReference type="SUPFAM" id="SSF54913">
    <property type="entry name" value="GlnB-like"/>
    <property type="match status" value="1"/>
</dbReference>
<sequence length="106" mass="11738">MKLVIAIVQKEDSNNLQRAFAKSNFRATKLATSGGFLSQGNTTFLVGCKDEEVDDVLKVIKKESRAREEIATPHMISTGYEITQLLKVTVGGAICFVVPVDKFKRF</sequence>
<accession>A0A0D5MH46</accession>
<dbReference type="PANTHER" id="PTHR38456:SF1">
    <property type="entry name" value="CYCLIC DI-AMP RECEPTOR A"/>
    <property type="match status" value="1"/>
</dbReference>
<dbReference type="PANTHER" id="PTHR38456">
    <property type="entry name" value="CYCLIC DI-AMP RECEPTOR A"/>
    <property type="match status" value="1"/>
</dbReference>
<evidence type="ECO:0000313" key="2">
    <source>
        <dbReference type="EMBL" id="AYE60920.1"/>
    </source>
</evidence>
<dbReference type="InterPro" id="IPR015867">
    <property type="entry name" value="N-reg_PII/ATP_PRibTrfase_C"/>
</dbReference>
<dbReference type="OMA" id="IMEPGEF"/>
<dbReference type="Proteomes" id="UP000267794">
    <property type="component" value="Chromosome"/>
</dbReference>
<reference evidence="1" key="3">
    <citation type="journal article" date="2018" name="Front. Microbiol.">
        <title>Comparative Genomics of Completely Sequenced Lactobacillus helveticus Genomes Provides Insights into Strain-Specific Genes and Resolves Metagenomics Data Down to the Strain Level.</title>
        <authorList>
            <person name="Schmid M."/>
            <person name="Muri J."/>
            <person name="Melidis D."/>
            <person name="Varadarajan A.R."/>
            <person name="Somerville V."/>
            <person name="Wicki A."/>
            <person name="Moser A."/>
            <person name="Bourqui M."/>
            <person name="Wenzel C."/>
            <person name="Eugster-Meier E."/>
            <person name="Frey J.E."/>
            <person name="Irmler S."/>
            <person name="Ahrens C.H."/>
        </authorList>
    </citation>
    <scope>NUCLEOTIDE SEQUENCE</scope>
    <source>
        <strain evidence="1">FAM8105</strain>
    </source>
</reference>
<evidence type="ECO:0000313" key="1">
    <source>
        <dbReference type="EMBL" id="AUI73726.1"/>
    </source>
</evidence>
<evidence type="ECO:0000313" key="3">
    <source>
        <dbReference type="Proteomes" id="UP000234562"/>
    </source>
</evidence>
<dbReference type="EMBL" id="CP017982">
    <property type="protein sequence ID" value="AYE60920.1"/>
    <property type="molecule type" value="Genomic_DNA"/>
</dbReference>
<dbReference type="KEGG" id="lhd:HUO_02910"/>
<organism evidence="2 4">
    <name type="scientific">Lactobacillus helveticus</name>
    <name type="common">Lactobacillus suntoryeus</name>
    <dbReference type="NCBI Taxonomy" id="1587"/>
    <lineage>
        <taxon>Bacteria</taxon>
        <taxon>Bacillati</taxon>
        <taxon>Bacillota</taxon>
        <taxon>Bacilli</taxon>
        <taxon>Lactobacillales</taxon>
        <taxon>Lactobacillaceae</taxon>
        <taxon>Lactobacillus</taxon>
    </lineage>
</organism>
<evidence type="ECO:0000313" key="4">
    <source>
        <dbReference type="Proteomes" id="UP000267794"/>
    </source>
</evidence>
<dbReference type="AlphaFoldDB" id="A0A0D5MH46"/>
<protein>
    <submittedName>
        <fullName evidence="2">Uncharacterized protein</fullName>
    </submittedName>
</protein>
<dbReference type="Proteomes" id="UP000234562">
    <property type="component" value="Chromosome"/>
</dbReference>
<reference evidence="2 4" key="2">
    <citation type="submission" date="2016-10" db="EMBL/GenBank/DDBJ databases">
        <title>Complete genomic sequencing of Lactobacillus helveticus LH99 and comparative genome analysis.</title>
        <authorList>
            <person name="Li N."/>
            <person name="You C."/>
            <person name="Liu Z."/>
        </authorList>
    </citation>
    <scope>NUCLEOTIDE SEQUENCE [LARGE SCALE GENOMIC DNA]</scope>
    <source>
        <strain evidence="2 4">LH99</strain>
    </source>
</reference>
<reference evidence="3" key="1">
    <citation type="submission" date="2016-05" db="EMBL/GenBank/DDBJ databases">
        <title>Genome sequence of Lactobacillus helveticus FAM8105.</title>
        <authorList>
            <person name="Ahrens C."/>
            <person name="Schmid M."/>
        </authorList>
    </citation>
    <scope>NUCLEOTIDE SEQUENCE [LARGE SCALE GENOMIC DNA]</scope>
    <source>
        <strain evidence="3">FAM8105</strain>
    </source>
</reference>
<dbReference type="OrthoDB" id="9794275at2"/>